<feature type="domain" description="Vitamin K epoxide reductase" evidence="11">
    <location>
        <begin position="3"/>
        <end position="124"/>
    </location>
</feature>
<evidence type="ECO:0000256" key="2">
    <source>
        <dbReference type="ARBA" id="ARBA00006214"/>
    </source>
</evidence>
<reference evidence="13" key="3">
    <citation type="submission" date="2020-03" db="EMBL/GenBank/DDBJ databases">
        <title>Sequencing and Assembly of Multiple Reported Metal-Biooxidizing Members of the Extremely Thermoacidophilic Archaeal Family Sulfolobaceae.</title>
        <authorList>
            <person name="Counts J.A."/>
            <person name="Kelly R.M."/>
        </authorList>
    </citation>
    <scope>NUCLEOTIDE SEQUENCE [LARGE SCALE GENOMIC DNA]</scope>
    <source>
        <strain evidence="13">HO1-1</strain>
    </source>
</reference>
<dbReference type="NCBIfam" id="NF011480">
    <property type="entry name" value="PRK14889.1-4"/>
    <property type="match status" value="1"/>
</dbReference>
<dbReference type="KEGG" id="mhk:DFR87_02495"/>
<dbReference type="Gene3D" id="1.20.1440.130">
    <property type="entry name" value="VKOR domain"/>
    <property type="match status" value="1"/>
</dbReference>
<feature type="transmembrane region" description="Helical" evidence="10">
    <location>
        <begin position="101"/>
        <end position="122"/>
    </location>
</feature>
<dbReference type="Pfam" id="PF07884">
    <property type="entry name" value="VKOR"/>
    <property type="match status" value="1"/>
</dbReference>
<keyword evidence="7 10" id="KW-0472">Membrane</keyword>
<keyword evidence="9" id="KW-0676">Redox-active center</keyword>
<feature type="transmembrane region" description="Helical" evidence="10">
    <location>
        <begin position="52"/>
        <end position="72"/>
    </location>
</feature>
<evidence type="ECO:0000256" key="8">
    <source>
        <dbReference type="ARBA" id="ARBA00023157"/>
    </source>
</evidence>
<reference evidence="13" key="2">
    <citation type="submission" date="2020-03" db="EMBL/GenBank/DDBJ databases">
        <title>Complete Genome Sequences of Extremely Thermoacidophilic, Metal-Mobilizing Type-Strain Members of the Archaeal Family Sulfolobaceae: Acidianus brierleyi DSM-1651T, Acidianus sulfidivorans DSM-18786T, Metallosphaera hakonensis DSM-7519T, and Metallosphaera prunae DSM-10039T.</title>
        <authorList>
            <person name="Counts J.A."/>
            <person name="Kelly R.M."/>
        </authorList>
    </citation>
    <scope>NUCLEOTIDE SEQUENCE [LARGE SCALE GENOMIC DNA]</scope>
    <source>
        <strain evidence="13">HO1-1</strain>
    </source>
</reference>
<organism evidence="12 13">
    <name type="scientific">Metallosphaera hakonensis JCM 8857 = DSM 7519</name>
    <dbReference type="NCBI Taxonomy" id="1293036"/>
    <lineage>
        <taxon>Archaea</taxon>
        <taxon>Thermoproteota</taxon>
        <taxon>Thermoprotei</taxon>
        <taxon>Sulfolobales</taxon>
        <taxon>Sulfolobaceae</taxon>
        <taxon>Metallosphaera</taxon>
    </lineage>
</organism>
<keyword evidence="6" id="KW-0560">Oxidoreductase</keyword>
<comment type="similarity">
    <text evidence="2">Belongs to the VKOR family.</text>
</comment>
<gene>
    <name evidence="12" type="ORF">DFR87_02495</name>
</gene>
<keyword evidence="3 10" id="KW-0812">Transmembrane</keyword>
<evidence type="ECO:0000256" key="7">
    <source>
        <dbReference type="ARBA" id="ARBA00023136"/>
    </source>
</evidence>
<dbReference type="CDD" id="cd12918">
    <property type="entry name" value="VKOR_arc"/>
    <property type="match status" value="1"/>
</dbReference>
<protein>
    <submittedName>
        <fullName evidence="12">Vitamin K epoxide reductase</fullName>
    </submittedName>
</protein>
<feature type="transmembrane region" description="Helical" evidence="10">
    <location>
        <begin position="79"/>
        <end position="95"/>
    </location>
</feature>
<dbReference type="GeneID" id="36834175"/>
<sequence>MNRIVGLVLSSAGLIDSSYLLYETIHDRPPAYCNISSTIDCGKVEFSPYSHFLGVPDALLGLFFFVVMIVLWSLSLPQFLRYWWVIGVLFSIYLIYTETLIGAICLYCSLAQAYCVVQGLLLRR</sequence>
<dbReference type="InterPro" id="IPR012932">
    <property type="entry name" value="VKOR"/>
</dbReference>
<accession>A0A2U9IS08</accession>
<evidence type="ECO:0000313" key="13">
    <source>
        <dbReference type="Proteomes" id="UP000247586"/>
    </source>
</evidence>
<comment type="subcellular location">
    <subcellularLocation>
        <location evidence="1">Membrane</location>
        <topology evidence="1">Multi-pass membrane protein</topology>
    </subcellularLocation>
</comment>
<dbReference type="AlphaFoldDB" id="A0A2U9IS08"/>
<dbReference type="EMBL" id="CP029287">
    <property type="protein sequence ID" value="AWR98743.1"/>
    <property type="molecule type" value="Genomic_DNA"/>
</dbReference>
<proteinExistence type="inferred from homology"/>
<keyword evidence="13" id="KW-1185">Reference proteome</keyword>
<keyword evidence="8" id="KW-1015">Disulfide bond</keyword>
<evidence type="ECO:0000256" key="6">
    <source>
        <dbReference type="ARBA" id="ARBA00023002"/>
    </source>
</evidence>
<evidence type="ECO:0000259" key="11">
    <source>
        <dbReference type="SMART" id="SM00756"/>
    </source>
</evidence>
<keyword evidence="5 10" id="KW-1133">Transmembrane helix</keyword>
<evidence type="ECO:0000256" key="9">
    <source>
        <dbReference type="ARBA" id="ARBA00023284"/>
    </source>
</evidence>
<dbReference type="GO" id="GO:0016491">
    <property type="term" value="F:oxidoreductase activity"/>
    <property type="evidence" value="ECO:0007669"/>
    <property type="project" value="UniProtKB-KW"/>
</dbReference>
<dbReference type="GO" id="GO:0048038">
    <property type="term" value="F:quinone binding"/>
    <property type="evidence" value="ECO:0007669"/>
    <property type="project" value="UniProtKB-KW"/>
</dbReference>
<evidence type="ECO:0000256" key="5">
    <source>
        <dbReference type="ARBA" id="ARBA00022989"/>
    </source>
</evidence>
<evidence type="ECO:0000313" key="12">
    <source>
        <dbReference type="EMBL" id="AWR98743.1"/>
    </source>
</evidence>
<dbReference type="STRING" id="1293036.GCA_001315825_01466"/>
<reference evidence="12 13" key="1">
    <citation type="submission" date="2018-05" db="EMBL/GenBank/DDBJ databases">
        <title>Complete Genome Sequences of Extremely Thermoacidophilic, Metal-Mobilizing Type-Strain Members of the Archaeal Family Sulfolobaceae: Acidianus brierleyi DSM-1651T, Acidianus sulfidivorans DSM-18786T, Metallosphaera hakonensis DSM-7519T, and Metallosphaera prunae DSM-10039T.</title>
        <authorList>
            <person name="Counts J.A."/>
            <person name="Kelly R.M."/>
        </authorList>
    </citation>
    <scope>NUCLEOTIDE SEQUENCE [LARGE SCALE GENOMIC DNA]</scope>
    <source>
        <strain evidence="12 13">HO1-1</strain>
    </source>
</reference>
<evidence type="ECO:0000256" key="1">
    <source>
        <dbReference type="ARBA" id="ARBA00004141"/>
    </source>
</evidence>
<evidence type="ECO:0000256" key="4">
    <source>
        <dbReference type="ARBA" id="ARBA00022719"/>
    </source>
</evidence>
<dbReference type="InterPro" id="IPR038354">
    <property type="entry name" value="VKOR_sf"/>
</dbReference>
<dbReference type="SMART" id="SM00756">
    <property type="entry name" value="VKc"/>
    <property type="match status" value="1"/>
</dbReference>
<name>A0A2U9IS08_9CREN</name>
<dbReference type="RefSeq" id="WP_110368835.1">
    <property type="nucleotide sequence ID" value="NZ_CP029287.2"/>
</dbReference>
<dbReference type="OrthoDB" id="29240at2157"/>
<keyword evidence="4" id="KW-0874">Quinone</keyword>
<dbReference type="Proteomes" id="UP000247586">
    <property type="component" value="Chromosome"/>
</dbReference>
<evidence type="ECO:0000256" key="3">
    <source>
        <dbReference type="ARBA" id="ARBA00022692"/>
    </source>
</evidence>
<dbReference type="GO" id="GO:0016020">
    <property type="term" value="C:membrane"/>
    <property type="evidence" value="ECO:0007669"/>
    <property type="project" value="UniProtKB-SubCell"/>
</dbReference>
<evidence type="ECO:0000256" key="10">
    <source>
        <dbReference type="SAM" id="Phobius"/>
    </source>
</evidence>